<organism evidence="3 4">
    <name type="scientific">Microlunatus panaciterrae</name>
    <dbReference type="NCBI Taxonomy" id="400768"/>
    <lineage>
        <taxon>Bacteria</taxon>
        <taxon>Bacillati</taxon>
        <taxon>Actinomycetota</taxon>
        <taxon>Actinomycetes</taxon>
        <taxon>Propionibacteriales</taxon>
        <taxon>Propionibacteriaceae</taxon>
        <taxon>Microlunatus</taxon>
    </lineage>
</organism>
<dbReference type="RefSeq" id="WP_338041221.1">
    <property type="nucleotide sequence ID" value="NZ_BAAAQP010000002.1"/>
</dbReference>
<gene>
    <name evidence="3" type="ORF">JOE57_001695</name>
</gene>
<name>A0ABS2RIF4_9ACTN</name>
<dbReference type="Proteomes" id="UP000704762">
    <property type="component" value="Unassembled WGS sequence"/>
</dbReference>
<proteinExistence type="predicted"/>
<keyword evidence="1" id="KW-0472">Membrane</keyword>
<dbReference type="EMBL" id="JAFBCF010000001">
    <property type="protein sequence ID" value="MBM7798774.1"/>
    <property type="molecule type" value="Genomic_DNA"/>
</dbReference>
<dbReference type="InterPro" id="IPR003675">
    <property type="entry name" value="Rce1/LyrA-like_dom"/>
</dbReference>
<feature type="domain" description="CAAX prenyl protease 2/Lysostaphin resistance protein A-like" evidence="2">
    <location>
        <begin position="125"/>
        <end position="211"/>
    </location>
</feature>
<evidence type="ECO:0000256" key="1">
    <source>
        <dbReference type="SAM" id="Phobius"/>
    </source>
</evidence>
<feature type="transmembrane region" description="Helical" evidence="1">
    <location>
        <begin position="165"/>
        <end position="191"/>
    </location>
</feature>
<keyword evidence="3" id="KW-0645">Protease</keyword>
<keyword evidence="4" id="KW-1185">Reference proteome</keyword>
<protein>
    <submittedName>
        <fullName evidence="3">Membrane protease YdiL (CAAX protease family)</fullName>
    </submittedName>
</protein>
<dbReference type="GO" id="GO:0008233">
    <property type="term" value="F:peptidase activity"/>
    <property type="evidence" value="ECO:0007669"/>
    <property type="project" value="UniProtKB-KW"/>
</dbReference>
<feature type="transmembrane region" description="Helical" evidence="1">
    <location>
        <begin position="203"/>
        <end position="221"/>
    </location>
</feature>
<feature type="transmembrane region" description="Helical" evidence="1">
    <location>
        <begin position="47"/>
        <end position="71"/>
    </location>
</feature>
<accession>A0ABS2RIF4</accession>
<dbReference type="Pfam" id="PF02517">
    <property type="entry name" value="Rce1-like"/>
    <property type="match status" value="1"/>
</dbReference>
<keyword evidence="1" id="KW-1133">Transmembrane helix</keyword>
<evidence type="ECO:0000313" key="3">
    <source>
        <dbReference type="EMBL" id="MBM7798774.1"/>
    </source>
</evidence>
<comment type="caution">
    <text evidence="3">The sequence shown here is derived from an EMBL/GenBank/DDBJ whole genome shotgun (WGS) entry which is preliminary data.</text>
</comment>
<dbReference type="GO" id="GO:0006508">
    <property type="term" value="P:proteolysis"/>
    <property type="evidence" value="ECO:0007669"/>
    <property type="project" value="UniProtKB-KW"/>
</dbReference>
<keyword evidence="1" id="KW-0812">Transmembrane</keyword>
<keyword evidence="3" id="KW-0378">Hydrolase</keyword>
<reference evidence="3 4" key="1">
    <citation type="submission" date="2021-01" db="EMBL/GenBank/DDBJ databases">
        <title>Sequencing the genomes of 1000 actinobacteria strains.</title>
        <authorList>
            <person name="Klenk H.-P."/>
        </authorList>
    </citation>
    <scope>NUCLEOTIDE SEQUENCE [LARGE SCALE GENOMIC DNA]</scope>
    <source>
        <strain evidence="3 4">DSM 18662</strain>
    </source>
</reference>
<feature type="transmembrane region" description="Helical" evidence="1">
    <location>
        <begin position="83"/>
        <end position="105"/>
    </location>
</feature>
<evidence type="ECO:0000313" key="4">
    <source>
        <dbReference type="Proteomes" id="UP000704762"/>
    </source>
</evidence>
<feature type="transmembrane region" description="Helical" evidence="1">
    <location>
        <begin position="21"/>
        <end position="41"/>
    </location>
</feature>
<sequence>MLVDKVPRDHLQSDAAFRRRRIVVVIVLVAGAALLGVSLSVPPGATAFYPLTFGLAALWAVGAFASGRLHLGRIPFRGSLRRPIISPVILGLVAAAVFVAGALVIREIPLLRDFTDSVLDHARSGSLPLVLAVTVVNGVAEELFFRGALFAAIGVRHPVLISTLVYALATLATGNPMLVFAALLLGLVLGLQRRASGGILGPIITHVTWSTTMLLLLPLLIRSGG</sequence>
<evidence type="ECO:0000259" key="2">
    <source>
        <dbReference type="Pfam" id="PF02517"/>
    </source>
</evidence>